<comment type="similarity">
    <text evidence="5">Belongs to the phosphatase and actin regulator family.</text>
</comment>
<reference evidence="7" key="4">
    <citation type="submission" date="2025-08" db="UniProtKB">
        <authorList>
            <consortium name="Ensembl"/>
        </authorList>
    </citation>
    <scope>IDENTIFICATION</scope>
</reference>
<comment type="subcellular location">
    <subcellularLocation>
        <location evidence="1">Nucleus</location>
    </subcellularLocation>
</comment>
<dbReference type="GO" id="GO:0051145">
    <property type="term" value="P:smooth muscle cell differentiation"/>
    <property type="evidence" value="ECO:0007669"/>
    <property type="project" value="TreeGrafter"/>
</dbReference>
<evidence type="ECO:0000256" key="1">
    <source>
        <dbReference type="ARBA" id="ARBA00004123"/>
    </source>
</evidence>
<feature type="repeat" description="RPEL" evidence="4">
    <location>
        <begin position="39"/>
        <end position="64"/>
    </location>
</feature>
<dbReference type="PROSITE" id="PS51073">
    <property type="entry name" value="RPEL"/>
    <property type="match status" value="3"/>
</dbReference>
<dbReference type="Pfam" id="PF02755">
    <property type="entry name" value="RPEL"/>
    <property type="match status" value="2"/>
</dbReference>
<accession>A0A4W3H234</accession>
<evidence type="ECO:0000256" key="2">
    <source>
        <dbReference type="ARBA" id="ARBA00022737"/>
    </source>
</evidence>
<dbReference type="GO" id="GO:0045944">
    <property type="term" value="P:positive regulation of transcription by RNA polymerase II"/>
    <property type="evidence" value="ECO:0007669"/>
    <property type="project" value="TreeGrafter"/>
</dbReference>
<keyword evidence="5" id="KW-0009">Actin-binding</keyword>
<evidence type="ECO:0000256" key="5">
    <source>
        <dbReference type="RuleBase" id="RU301113"/>
    </source>
</evidence>
<evidence type="ECO:0000256" key="3">
    <source>
        <dbReference type="ARBA" id="ARBA00023242"/>
    </source>
</evidence>
<keyword evidence="2 5" id="KW-0677">Repeat</keyword>
<feature type="region of interest" description="Disordered" evidence="6">
    <location>
        <begin position="166"/>
        <end position="206"/>
    </location>
</feature>
<comment type="subunit">
    <text evidence="5">Binds PPP1CA and actin.</text>
</comment>
<evidence type="ECO:0000313" key="7">
    <source>
        <dbReference type="Ensembl" id="ENSCMIP00000009781.1"/>
    </source>
</evidence>
<evidence type="ECO:0000256" key="4">
    <source>
        <dbReference type="PROSITE-ProRule" id="PRU00401"/>
    </source>
</evidence>
<dbReference type="GeneTree" id="ENSGT00950000182979"/>
<reference evidence="8" key="2">
    <citation type="journal article" date="2007" name="PLoS Biol.">
        <title>Survey sequencing and comparative analysis of the elephant shark (Callorhinchus milii) genome.</title>
        <authorList>
            <person name="Venkatesh B."/>
            <person name="Kirkness E.F."/>
            <person name="Loh Y.H."/>
            <person name="Halpern A.L."/>
            <person name="Lee A.P."/>
            <person name="Johnson J."/>
            <person name="Dandona N."/>
            <person name="Viswanathan L.D."/>
            <person name="Tay A."/>
            <person name="Venter J.C."/>
            <person name="Strausberg R.L."/>
            <person name="Brenner S."/>
        </authorList>
    </citation>
    <scope>NUCLEOTIDE SEQUENCE [LARGE SCALE GENOMIC DNA]</scope>
</reference>
<dbReference type="Proteomes" id="UP000314986">
    <property type="component" value="Unassembled WGS sequence"/>
</dbReference>
<dbReference type="Ensembl" id="ENSCMIT00000010042.1">
    <property type="protein sequence ID" value="ENSCMIP00000009781.1"/>
    <property type="gene ID" value="ENSCMIG00000005165.1"/>
</dbReference>
<dbReference type="InterPro" id="IPR004018">
    <property type="entry name" value="RPEL_repeat"/>
</dbReference>
<evidence type="ECO:0000256" key="6">
    <source>
        <dbReference type="SAM" id="MobiDB-lite"/>
    </source>
</evidence>
<evidence type="ECO:0000313" key="8">
    <source>
        <dbReference type="Proteomes" id="UP000314986"/>
    </source>
</evidence>
<dbReference type="InParanoid" id="A0A4W3H234"/>
<reference evidence="8" key="1">
    <citation type="journal article" date="2006" name="Science">
        <title>Ancient noncoding elements conserved in the human genome.</title>
        <authorList>
            <person name="Venkatesh B."/>
            <person name="Kirkness E.F."/>
            <person name="Loh Y.H."/>
            <person name="Halpern A.L."/>
            <person name="Lee A.P."/>
            <person name="Johnson J."/>
            <person name="Dandona N."/>
            <person name="Viswanathan L.D."/>
            <person name="Tay A."/>
            <person name="Venter J.C."/>
            <person name="Strausberg R.L."/>
            <person name="Brenner S."/>
        </authorList>
    </citation>
    <scope>NUCLEOTIDE SEQUENCE [LARGE SCALE GENOMIC DNA]</scope>
</reference>
<keyword evidence="3" id="KW-0539">Nucleus</keyword>
<dbReference type="STRING" id="7868.ENSCMIP00000009781"/>
<feature type="repeat" description="RPEL" evidence="4">
    <location>
        <begin position="127"/>
        <end position="152"/>
    </location>
</feature>
<sequence length="342" mass="38654">MLDRNVESVFPEVLTSSGRRPWKNPHASAARHSYQSLKAVLQLKLQQRRTREELASQGIMPPLKSPAAFHEQRRSLERARTEDYLKRKIRSRPERAELVRMHILEETSAEPSLQATQMKLKRARLADDLNEKLAQRPGPLELVEKNILPVDSSVKDAIIDSQAPYSALDSSSFDEDSSDALSPEQPGSQESFGSMPSPTDSKASDQLQHIPMSPSQYLFPLPVGTELSKLVPVADQPVTKLHNGVPSPATKSLPALIKQSQPKASRDKHQRSKKLKEAKPRVKKLKYHQYIPPDQKQEKALLPMDSAYSKLLQQQQLFLQLQILSQQQQHYNYHTILPAPPK</sequence>
<dbReference type="Gene3D" id="6.10.150.10">
    <property type="match status" value="1"/>
</dbReference>
<name>A0A4W3H234_CALMI</name>
<reference evidence="7" key="5">
    <citation type="submission" date="2025-09" db="UniProtKB">
        <authorList>
            <consortium name="Ensembl"/>
        </authorList>
    </citation>
    <scope>IDENTIFICATION</scope>
</reference>
<organism evidence="7 8">
    <name type="scientific">Callorhinchus milii</name>
    <name type="common">Ghost shark</name>
    <dbReference type="NCBI Taxonomy" id="7868"/>
    <lineage>
        <taxon>Eukaryota</taxon>
        <taxon>Metazoa</taxon>
        <taxon>Chordata</taxon>
        <taxon>Craniata</taxon>
        <taxon>Vertebrata</taxon>
        <taxon>Chondrichthyes</taxon>
        <taxon>Holocephali</taxon>
        <taxon>Chimaeriformes</taxon>
        <taxon>Callorhinchidae</taxon>
        <taxon>Callorhinchus</taxon>
    </lineage>
</organism>
<dbReference type="GO" id="GO:0005634">
    <property type="term" value="C:nucleus"/>
    <property type="evidence" value="ECO:0007669"/>
    <property type="project" value="UniProtKB-SubCell"/>
</dbReference>
<reference evidence="8" key="3">
    <citation type="journal article" date="2014" name="Nature">
        <title>Elephant shark genome provides unique insights into gnathostome evolution.</title>
        <authorList>
            <consortium name="International Elephant Shark Genome Sequencing Consortium"/>
            <person name="Venkatesh B."/>
            <person name="Lee A.P."/>
            <person name="Ravi V."/>
            <person name="Maurya A.K."/>
            <person name="Lian M.M."/>
            <person name="Swann J.B."/>
            <person name="Ohta Y."/>
            <person name="Flajnik M.F."/>
            <person name="Sutoh Y."/>
            <person name="Kasahara M."/>
            <person name="Hoon S."/>
            <person name="Gangu V."/>
            <person name="Roy S.W."/>
            <person name="Irimia M."/>
            <person name="Korzh V."/>
            <person name="Kondrychyn I."/>
            <person name="Lim Z.W."/>
            <person name="Tay B.H."/>
            <person name="Tohari S."/>
            <person name="Kong K.W."/>
            <person name="Ho S."/>
            <person name="Lorente-Galdos B."/>
            <person name="Quilez J."/>
            <person name="Marques-Bonet T."/>
            <person name="Raney B.J."/>
            <person name="Ingham P.W."/>
            <person name="Tay A."/>
            <person name="Hillier L.W."/>
            <person name="Minx P."/>
            <person name="Boehm T."/>
            <person name="Wilson R.K."/>
            <person name="Brenner S."/>
            <person name="Warren W.C."/>
        </authorList>
    </citation>
    <scope>NUCLEOTIDE SEQUENCE [LARGE SCALE GENOMIC DNA]</scope>
</reference>
<dbReference type="OMA" id="WADICIF"/>
<dbReference type="GO" id="GO:0003713">
    <property type="term" value="F:transcription coactivator activity"/>
    <property type="evidence" value="ECO:0007669"/>
    <property type="project" value="TreeGrafter"/>
</dbReference>
<feature type="repeat" description="RPEL" evidence="4">
    <location>
        <begin position="83"/>
        <end position="108"/>
    </location>
</feature>
<dbReference type="AlphaFoldDB" id="A0A4W3H234"/>
<dbReference type="GO" id="GO:0003779">
    <property type="term" value="F:actin binding"/>
    <property type="evidence" value="ECO:0007669"/>
    <property type="project" value="UniProtKB-KW"/>
</dbReference>
<protein>
    <recommendedName>
        <fullName evidence="5">Phosphatase and actin regulator</fullName>
    </recommendedName>
</protein>
<feature type="region of interest" description="Disordered" evidence="6">
    <location>
        <begin position="241"/>
        <end position="290"/>
    </location>
</feature>
<dbReference type="Gene3D" id="6.10.140.2040">
    <property type="match status" value="1"/>
</dbReference>
<dbReference type="PANTHER" id="PTHR22793:SF6">
    <property type="entry name" value="MYOCARDIN-RELATED TRANSCRIPTION FACTOR A"/>
    <property type="match status" value="1"/>
</dbReference>
<feature type="compositionally biased region" description="Polar residues" evidence="6">
    <location>
        <begin position="185"/>
        <end position="206"/>
    </location>
</feature>
<keyword evidence="8" id="KW-1185">Reference proteome</keyword>
<proteinExistence type="inferred from homology"/>
<dbReference type="PANTHER" id="PTHR22793">
    <property type="entry name" value="MYOCARDIN-RELATED TRANSCRIPTION FACTOR-RELATED"/>
    <property type="match status" value="1"/>
</dbReference>
<dbReference type="SMART" id="SM00707">
    <property type="entry name" value="RPEL"/>
    <property type="match status" value="3"/>
</dbReference>
<dbReference type="InterPro" id="IPR043451">
    <property type="entry name" value="Myocardin-like"/>
</dbReference>
<dbReference type="GO" id="GO:0004864">
    <property type="term" value="F:protein phosphatase inhibitor activity"/>
    <property type="evidence" value="ECO:0007669"/>
    <property type="project" value="UniProtKB-UniRule"/>
</dbReference>